<evidence type="ECO:0000313" key="3">
    <source>
        <dbReference type="Proteomes" id="UP000265419"/>
    </source>
</evidence>
<dbReference type="InterPro" id="IPR002731">
    <property type="entry name" value="ATPase_BadF"/>
</dbReference>
<evidence type="ECO:0000259" key="1">
    <source>
        <dbReference type="Pfam" id="PF01869"/>
    </source>
</evidence>
<organism evidence="2 3">
    <name type="scientific">Galactobacter valiniphilus</name>
    <dbReference type="NCBI Taxonomy" id="2676122"/>
    <lineage>
        <taxon>Bacteria</taxon>
        <taxon>Bacillati</taxon>
        <taxon>Actinomycetota</taxon>
        <taxon>Actinomycetes</taxon>
        <taxon>Micrococcales</taxon>
        <taxon>Micrococcaceae</taxon>
        <taxon>Galactobacter</taxon>
    </lineage>
</organism>
<feature type="domain" description="ATPase BadF/BadG/BcrA/BcrD type" evidence="1">
    <location>
        <begin position="50"/>
        <end position="294"/>
    </location>
</feature>
<dbReference type="PANTHER" id="PTHR43190">
    <property type="entry name" value="N-ACETYL-D-GLUCOSAMINE KINASE"/>
    <property type="match status" value="1"/>
</dbReference>
<name>A0A399JA19_9MICC</name>
<dbReference type="EMBL" id="QQXK01000012">
    <property type="protein sequence ID" value="RII42415.1"/>
    <property type="molecule type" value="Genomic_DNA"/>
</dbReference>
<comment type="caution">
    <text evidence="2">The sequence shown here is derived from an EMBL/GenBank/DDBJ whole genome shotgun (WGS) entry which is preliminary data.</text>
</comment>
<gene>
    <name evidence="2" type="ORF">DWB68_07640</name>
</gene>
<accession>A0A399JA19</accession>
<dbReference type="Pfam" id="PF01869">
    <property type="entry name" value="BcrAD_BadFG"/>
    <property type="match status" value="1"/>
</dbReference>
<dbReference type="Proteomes" id="UP000265419">
    <property type="component" value="Unassembled WGS sequence"/>
</dbReference>
<evidence type="ECO:0000313" key="2">
    <source>
        <dbReference type="EMBL" id="RII42415.1"/>
    </source>
</evidence>
<dbReference type="RefSeq" id="WP_119424544.1">
    <property type="nucleotide sequence ID" value="NZ_QQXK01000012.1"/>
</dbReference>
<protein>
    <recommendedName>
        <fullName evidence="1">ATPase BadF/BadG/BcrA/BcrD type domain-containing protein</fullName>
    </recommendedName>
</protein>
<dbReference type="Gene3D" id="3.30.420.40">
    <property type="match status" value="2"/>
</dbReference>
<proteinExistence type="predicted"/>
<reference evidence="2 3" key="1">
    <citation type="submission" date="2018-07" db="EMBL/GenBank/DDBJ databases">
        <title>Arthrobacter sp. nov., isolated from raw cow's milk with high bacterial count.</title>
        <authorList>
            <person name="Hahne J."/>
            <person name="Isele D."/>
            <person name="Lipski A."/>
        </authorList>
    </citation>
    <scope>NUCLEOTIDE SEQUENCE [LARGE SCALE GENOMIC DNA]</scope>
    <source>
        <strain evidence="2 3">JZ R-35</strain>
    </source>
</reference>
<keyword evidence="3" id="KW-1185">Reference proteome</keyword>
<sequence length="310" mass="31306">MSPSSPTVLAIDAGQTGVRLRLDGAQGSSEVTEFPGVRTAEPLAPQLGGYAARVLEAAGAATEAVDVAIGTSGVADVPGLARDLRAHFEGLGHAPATIAVAHDSVSSYLGALGERAGVVVAAGTGAIIFGVGPTATARVDGWGYLMGDDGSGFSVGARGWRAVMRAHDGRGPATALLEVFREEFPDLEAAYVEIQADPDRVRRVASYSRRVTAHAATDPVAREIAEWAGTELADSVAAAAARVGLAASVPVARLGRVLTDPTVHAAFQTRLAAVVPGAVLTEPAGSGLDGAALLTRLAEGSALRSAVAYA</sequence>
<dbReference type="AlphaFoldDB" id="A0A399JA19"/>
<dbReference type="PANTHER" id="PTHR43190:SF3">
    <property type="entry name" value="N-ACETYL-D-GLUCOSAMINE KINASE"/>
    <property type="match status" value="1"/>
</dbReference>
<dbReference type="InterPro" id="IPR052519">
    <property type="entry name" value="Euk-type_GlcNAc_Kinase"/>
</dbReference>
<dbReference type="SUPFAM" id="SSF53067">
    <property type="entry name" value="Actin-like ATPase domain"/>
    <property type="match status" value="1"/>
</dbReference>
<dbReference type="InterPro" id="IPR043129">
    <property type="entry name" value="ATPase_NBD"/>
</dbReference>